<evidence type="ECO:0000259" key="1">
    <source>
        <dbReference type="Pfam" id="PF01593"/>
    </source>
</evidence>
<dbReference type="OrthoDB" id="7849608at2"/>
<evidence type="ECO:0000313" key="3">
    <source>
        <dbReference type="Proteomes" id="UP000008291"/>
    </source>
</evidence>
<evidence type="ECO:0000313" key="2">
    <source>
        <dbReference type="EMBL" id="AAZ97651.1"/>
    </source>
</evidence>
<dbReference type="HOGENOM" id="CLU_022687_2_1_4"/>
<dbReference type="AlphaFoldDB" id="Q3SI77"/>
<name>Q3SI77_THIDA</name>
<accession>Q3SI77</accession>
<dbReference type="InterPro" id="IPR050464">
    <property type="entry name" value="Zeta_carotene_desat/Oxidored"/>
</dbReference>
<dbReference type="RefSeq" id="WP_011312210.1">
    <property type="nucleotide sequence ID" value="NC_007404.1"/>
</dbReference>
<dbReference type="KEGG" id="tbd:Tbd_1698"/>
<dbReference type="Gene3D" id="3.50.50.60">
    <property type="entry name" value="FAD/NAD(P)-binding domain"/>
    <property type="match status" value="1"/>
</dbReference>
<protein>
    <submittedName>
        <fullName evidence="2">Putative squalene/phytoene dehydrogenase</fullName>
    </submittedName>
</protein>
<dbReference type="PRINTS" id="PR00420">
    <property type="entry name" value="RNGMNOXGNASE"/>
</dbReference>
<keyword evidence="3" id="KW-1185">Reference proteome</keyword>
<dbReference type="Pfam" id="PF01593">
    <property type="entry name" value="Amino_oxidase"/>
    <property type="match status" value="1"/>
</dbReference>
<feature type="domain" description="Amine oxidase" evidence="1">
    <location>
        <begin position="13"/>
        <end position="420"/>
    </location>
</feature>
<dbReference type="STRING" id="292415.Tbd_1698"/>
<dbReference type="SUPFAM" id="SSF51905">
    <property type="entry name" value="FAD/NAD(P)-binding domain"/>
    <property type="match status" value="1"/>
</dbReference>
<dbReference type="InterPro" id="IPR036188">
    <property type="entry name" value="FAD/NAD-bd_sf"/>
</dbReference>
<dbReference type="InterPro" id="IPR002937">
    <property type="entry name" value="Amino_oxidase"/>
</dbReference>
<reference evidence="2 3" key="1">
    <citation type="journal article" date="2006" name="J. Bacteriol.">
        <title>The genome sequence of the obligately chemolithoautotrophic, facultatively anaerobic bacterium Thiobacillus denitrificans.</title>
        <authorList>
            <person name="Beller H.R."/>
            <person name="Chain P.S."/>
            <person name="Letain T.E."/>
            <person name="Chakicherla A."/>
            <person name="Larimer F.W."/>
            <person name="Richardson P.M."/>
            <person name="Coleman M.A."/>
            <person name="Wood A.P."/>
            <person name="Kelly D.P."/>
        </authorList>
    </citation>
    <scope>NUCLEOTIDE SEQUENCE [LARGE SCALE GENOMIC DNA]</scope>
    <source>
        <strain evidence="2 3">ATCC 25259</strain>
    </source>
</reference>
<dbReference type="PANTHER" id="PTHR42923:SF47">
    <property type="entry name" value="BLR3003 PROTEIN"/>
    <property type="match status" value="1"/>
</dbReference>
<gene>
    <name evidence="2" type="ordered locus">Tbd_1698</name>
</gene>
<dbReference type="EMBL" id="CP000116">
    <property type="protein sequence ID" value="AAZ97651.1"/>
    <property type="molecule type" value="Genomic_DNA"/>
</dbReference>
<organism evidence="2 3">
    <name type="scientific">Thiobacillus denitrificans (strain ATCC 25259 / T1)</name>
    <dbReference type="NCBI Taxonomy" id="292415"/>
    <lineage>
        <taxon>Bacteria</taxon>
        <taxon>Pseudomonadati</taxon>
        <taxon>Pseudomonadota</taxon>
        <taxon>Betaproteobacteria</taxon>
        <taxon>Nitrosomonadales</taxon>
        <taxon>Thiobacillaceae</taxon>
        <taxon>Thiobacillus</taxon>
    </lineage>
</organism>
<dbReference type="PANTHER" id="PTHR42923">
    <property type="entry name" value="PROTOPORPHYRINOGEN OXIDASE"/>
    <property type="match status" value="1"/>
</dbReference>
<dbReference type="InterPro" id="IPR017830">
    <property type="entry name" value="SQase_HpnE"/>
</dbReference>
<dbReference type="NCBIfam" id="TIGR03467">
    <property type="entry name" value="HpnE"/>
    <property type="match status" value="1"/>
</dbReference>
<proteinExistence type="predicted"/>
<sequence length="424" mass="44942">MTPDVAVVGGGWAGCAAALTLAEAGVPVTLYEAGRVLGGRARAVELGDRVLDNGQHILLGAYTNTLELIARVHPAPRTPPLWRLPLAFDQPPDFRLRCPRLPAPLHLAAGLLGARGLDWHEKLTAARWAAALIRGAATPPGTVSELTRGQPEKLRALLWHPLCISALNTPPETASAAVFASVIRAAFGGRNAHSDLLLPRSDLGELFPVPAARRIVDAGGVVRLACRVSGLSARADGITTLLGAGNQTHAHSHAIIAVAPQHVKGLAASISELGDAVAMLAHYDYQPIATGYVQYAPDFRLPKPFLALAEGPAQFAFDRGQSHAQPGLIAFVASAAADLPTDWLDRAEAQLRRSVRPGRPQWRKRIVEKQATYACRPGMARPAVRTRHPRVFLAGDYTAGPYPATLESATQSGVQSAASLLETL</sequence>
<dbReference type="Proteomes" id="UP000008291">
    <property type="component" value="Chromosome"/>
</dbReference>
<dbReference type="GO" id="GO:0016491">
    <property type="term" value="F:oxidoreductase activity"/>
    <property type="evidence" value="ECO:0007669"/>
    <property type="project" value="InterPro"/>
</dbReference>
<dbReference type="eggNOG" id="COG1233">
    <property type="taxonomic scope" value="Bacteria"/>
</dbReference>